<keyword evidence="2" id="KW-0472">Membrane</keyword>
<dbReference type="GO" id="GO:0015627">
    <property type="term" value="C:type II protein secretion system complex"/>
    <property type="evidence" value="ECO:0007669"/>
    <property type="project" value="InterPro"/>
</dbReference>
<dbReference type="GO" id="GO:0015628">
    <property type="term" value="P:protein secretion by the type II secretion system"/>
    <property type="evidence" value="ECO:0007669"/>
    <property type="project" value="InterPro"/>
</dbReference>
<dbReference type="Pfam" id="PF07963">
    <property type="entry name" value="N_methyl"/>
    <property type="match status" value="1"/>
</dbReference>
<name>A0A857J3B4_9BURK</name>
<gene>
    <name evidence="3" type="ORF">GT347_09250</name>
</gene>
<dbReference type="EMBL" id="CP047650">
    <property type="protein sequence ID" value="QHI98157.1"/>
    <property type="molecule type" value="Genomic_DNA"/>
</dbReference>
<evidence type="ECO:0000256" key="1">
    <source>
        <dbReference type="ARBA" id="ARBA00022481"/>
    </source>
</evidence>
<evidence type="ECO:0000256" key="2">
    <source>
        <dbReference type="SAM" id="Phobius"/>
    </source>
</evidence>
<protein>
    <submittedName>
        <fullName evidence="3">Prepilin-type N-terminal cleavage/methylation domain-containing protein</fullName>
    </submittedName>
</protein>
<dbReference type="NCBIfam" id="TIGR02532">
    <property type="entry name" value="IV_pilin_GFxxxE"/>
    <property type="match status" value="1"/>
</dbReference>
<accession>A0A857J3B4</accession>
<dbReference type="InterPro" id="IPR012902">
    <property type="entry name" value="N_methyl_site"/>
</dbReference>
<evidence type="ECO:0000313" key="3">
    <source>
        <dbReference type="EMBL" id="QHI98157.1"/>
    </source>
</evidence>
<feature type="transmembrane region" description="Helical" evidence="2">
    <location>
        <begin position="6"/>
        <end position="28"/>
    </location>
</feature>
<dbReference type="Gene3D" id="3.30.700.10">
    <property type="entry name" value="Glycoprotein, Type 4 Pilin"/>
    <property type="match status" value="1"/>
</dbReference>
<dbReference type="InterPro" id="IPR031982">
    <property type="entry name" value="PilE-like"/>
</dbReference>
<dbReference type="PRINTS" id="PR00813">
    <property type="entry name" value="BCTERIALGSPG"/>
</dbReference>
<proteinExistence type="predicted"/>
<dbReference type="InterPro" id="IPR045584">
    <property type="entry name" value="Pilin-like"/>
</dbReference>
<dbReference type="PROSITE" id="PS00409">
    <property type="entry name" value="PROKAR_NTER_METHYL"/>
    <property type="match status" value="1"/>
</dbReference>
<sequence>MAAGFTLIEVMVTVAIIGILSAIALPAYTDYIRRGRIPEATSNLSSTQVRLEQWFQDSKSYQPTPVSGTTCGVAMPTGLKYFTITCSASSATAYTLTATGIATGPMAAFSYVVDQSNNMSSTVTGLSGWTGNTACWVTTKGGNC</sequence>
<organism evidence="3 4">
    <name type="scientific">Xylophilus rhododendri</name>
    <dbReference type="NCBI Taxonomy" id="2697032"/>
    <lineage>
        <taxon>Bacteria</taxon>
        <taxon>Pseudomonadati</taxon>
        <taxon>Pseudomonadota</taxon>
        <taxon>Betaproteobacteria</taxon>
        <taxon>Burkholderiales</taxon>
        <taxon>Xylophilus</taxon>
    </lineage>
</organism>
<dbReference type="AlphaFoldDB" id="A0A857J3B4"/>
<evidence type="ECO:0000313" key="4">
    <source>
        <dbReference type="Proteomes" id="UP000464787"/>
    </source>
</evidence>
<keyword evidence="2" id="KW-0812">Transmembrane</keyword>
<keyword evidence="4" id="KW-1185">Reference proteome</keyword>
<keyword evidence="1" id="KW-0488">Methylation</keyword>
<reference evidence="3 4" key="1">
    <citation type="submission" date="2020-01" db="EMBL/GenBank/DDBJ databases">
        <title>Genome sequencing of strain KACC 21265.</title>
        <authorList>
            <person name="Heo J."/>
            <person name="Kim S.-J."/>
            <person name="Kim J.-S."/>
            <person name="Hong S.-B."/>
            <person name="Kwon S.-W."/>
        </authorList>
    </citation>
    <scope>NUCLEOTIDE SEQUENCE [LARGE SCALE GENOMIC DNA]</scope>
    <source>
        <strain evidence="3 4">KACC 21265</strain>
    </source>
</reference>
<dbReference type="KEGG" id="xyk:GT347_09250"/>
<dbReference type="SUPFAM" id="SSF54523">
    <property type="entry name" value="Pili subunits"/>
    <property type="match status" value="1"/>
</dbReference>
<dbReference type="Pfam" id="PF16732">
    <property type="entry name" value="ComP_DUS"/>
    <property type="match status" value="1"/>
</dbReference>
<dbReference type="Proteomes" id="UP000464787">
    <property type="component" value="Chromosome"/>
</dbReference>
<dbReference type="GO" id="GO:0043683">
    <property type="term" value="P:type IV pilus assembly"/>
    <property type="evidence" value="ECO:0007669"/>
    <property type="project" value="InterPro"/>
</dbReference>
<dbReference type="InterPro" id="IPR000983">
    <property type="entry name" value="Bac_GSPG_pilin"/>
</dbReference>
<keyword evidence="2" id="KW-1133">Transmembrane helix</keyword>